<organism evidence="1 2">
    <name type="scientific">Natrinema soli</name>
    <dbReference type="NCBI Taxonomy" id="1930624"/>
    <lineage>
        <taxon>Archaea</taxon>
        <taxon>Methanobacteriati</taxon>
        <taxon>Methanobacteriota</taxon>
        <taxon>Stenosarchaea group</taxon>
        <taxon>Halobacteria</taxon>
        <taxon>Halobacteriales</taxon>
        <taxon>Natrialbaceae</taxon>
        <taxon>Natrinema</taxon>
    </lineage>
</organism>
<comment type="caution">
    <text evidence="1">The sequence shown here is derived from an EMBL/GenBank/DDBJ whole genome shotgun (WGS) entry which is preliminary data.</text>
</comment>
<gene>
    <name evidence="1" type="ORF">ACFQE6_10550</name>
</gene>
<dbReference type="RefSeq" id="WP_273738431.1">
    <property type="nucleotide sequence ID" value="NZ_JAQIVI010000149.1"/>
</dbReference>
<evidence type="ECO:0000313" key="1">
    <source>
        <dbReference type="EMBL" id="MFC6765407.1"/>
    </source>
</evidence>
<proteinExistence type="predicted"/>
<evidence type="ECO:0000313" key="2">
    <source>
        <dbReference type="Proteomes" id="UP001596383"/>
    </source>
</evidence>
<name>A0ABD5SK35_9EURY</name>
<dbReference type="EMBL" id="JBHSWV010000149">
    <property type="protein sequence ID" value="MFC6765407.1"/>
    <property type="molecule type" value="Genomic_DNA"/>
</dbReference>
<sequence>MHTPTQTRDARNALLSRLEESNSERTELIDAVTEETDADREFVEDIADQLEAHGEIYVVNGVVKKI</sequence>
<keyword evidence="2" id="KW-1185">Reference proteome</keyword>
<accession>A0ABD5SK35</accession>
<dbReference type="AlphaFoldDB" id="A0ABD5SK35"/>
<reference evidence="1 2" key="1">
    <citation type="journal article" date="2019" name="Int. J. Syst. Evol. Microbiol.">
        <title>The Global Catalogue of Microorganisms (GCM) 10K type strain sequencing project: providing services to taxonomists for standard genome sequencing and annotation.</title>
        <authorList>
            <consortium name="The Broad Institute Genomics Platform"/>
            <consortium name="The Broad Institute Genome Sequencing Center for Infectious Disease"/>
            <person name="Wu L."/>
            <person name="Ma J."/>
        </authorList>
    </citation>
    <scope>NUCLEOTIDE SEQUENCE [LARGE SCALE GENOMIC DNA]</scope>
    <source>
        <strain evidence="1 2">LMG 29247</strain>
    </source>
</reference>
<protein>
    <submittedName>
        <fullName evidence="1">Uncharacterized protein</fullName>
    </submittedName>
</protein>
<dbReference type="Proteomes" id="UP001596383">
    <property type="component" value="Unassembled WGS sequence"/>
</dbReference>